<evidence type="ECO:0000256" key="9">
    <source>
        <dbReference type="ARBA" id="ARBA00023136"/>
    </source>
</evidence>
<evidence type="ECO:0000256" key="4">
    <source>
        <dbReference type="ARBA" id="ARBA00022670"/>
    </source>
</evidence>
<dbReference type="Gene3D" id="3.90.226.10">
    <property type="entry name" value="2-enoyl-CoA Hydratase, Chain A, domain 1"/>
    <property type="match status" value="1"/>
</dbReference>
<name>A0A0W0TFU3_LEGER</name>
<keyword evidence="14" id="KW-1185">Reference proteome</keyword>
<evidence type="ECO:0000256" key="2">
    <source>
        <dbReference type="ARBA" id="ARBA00008683"/>
    </source>
</evidence>
<evidence type="ECO:0000256" key="3">
    <source>
        <dbReference type="ARBA" id="ARBA00022475"/>
    </source>
</evidence>
<dbReference type="PATRIC" id="fig|448.7.peg.2795"/>
<dbReference type="Gene3D" id="6.20.330.10">
    <property type="match status" value="1"/>
</dbReference>
<proteinExistence type="inferred from homology"/>
<evidence type="ECO:0000256" key="8">
    <source>
        <dbReference type="ARBA" id="ARBA00022989"/>
    </source>
</evidence>
<dbReference type="OrthoDB" id="5614232at2"/>
<comment type="subcellular location">
    <subcellularLocation>
        <location evidence="1">Cell membrane</location>
    </subcellularLocation>
</comment>
<sequence>MEFLSEYGLFLLKSITLVVAILLATAGILALGRNKRPKLEVVSLNKEFNALKRHMNHEIKDIKEKKPKKKKKEKLGNKDKPTLFVLDFHGDIKASQTESLREVVNAILSVAGEDDEVLVRLESPGGVVNGYGLAASQLQRIRDKNINLTVAIDKIAASGGYLMACVAHRIIAAPFAIIGSIGVVGQLPNFNRWLKKHNIDFEMITAGEYKRTLTMFGENTEKGRQKFQEDLEEIHQAFRHYVLQNRQQLDIDKVATGEHWLAKDAFDLRLVDSLKTSDEYLMDKMTDYKVFKLVSHQKPSLADRILRPAAQLFHPFA</sequence>
<evidence type="ECO:0000256" key="6">
    <source>
        <dbReference type="ARBA" id="ARBA00022801"/>
    </source>
</evidence>
<feature type="domain" description="Peptidase S49" evidence="11">
    <location>
        <begin position="142"/>
        <end position="287"/>
    </location>
</feature>
<evidence type="ECO:0000313" key="13">
    <source>
        <dbReference type="EMBL" id="KTC94497.1"/>
    </source>
</evidence>
<keyword evidence="5 10" id="KW-0812">Transmembrane</keyword>
<evidence type="ECO:0000256" key="7">
    <source>
        <dbReference type="ARBA" id="ARBA00022825"/>
    </source>
</evidence>
<dbReference type="InterPro" id="IPR029045">
    <property type="entry name" value="ClpP/crotonase-like_dom_sf"/>
</dbReference>
<dbReference type="Pfam" id="PF01343">
    <property type="entry name" value="Peptidase_S49"/>
    <property type="match status" value="1"/>
</dbReference>
<keyword evidence="8 10" id="KW-1133">Transmembrane helix</keyword>
<dbReference type="InterPro" id="IPR047272">
    <property type="entry name" value="S49_SppA_C"/>
</dbReference>
<dbReference type="Pfam" id="PF08496">
    <property type="entry name" value="Peptidase_S49_N"/>
    <property type="match status" value="1"/>
</dbReference>
<dbReference type="RefSeq" id="WP_058527743.1">
    <property type="nucleotide sequence ID" value="NZ_CAAAHY010000019.1"/>
</dbReference>
<feature type="domain" description="Peptidase S49 N-terminal proteobacteria" evidence="12">
    <location>
        <begin position="2"/>
        <end position="138"/>
    </location>
</feature>
<dbReference type="STRING" id="448.Lery_2664"/>
<organism evidence="13 14">
    <name type="scientific">Legionella erythra</name>
    <dbReference type="NCBI Taxonomy" id="448"/>
    <lineage>
        <taxon>Bacteria</taxon>
        <taxon>Pseudomonadati</taxon>
        <taxon>Pseudomonadota</taxon>
        <taxon>Gammaproteobacteria</taxon>
        <taxon>Legionellales</taxon>
        <taxon>Legionellaceae</taxon>
        <taxon>Legionella</taxon>
    </lineage>
</organism>
<keyword evidence="4" id="KW-0645">Protease</keyword>
<dbReference type="InterPro" id="IPR013703">
    <property type="entry name" value="Peptidase_S49_N_proteobac"/>
</dbReference>
<keyword evidence="3" id="KW-1003">Cell membrane</keyword>
<evidence type="ECO:0000256" key="1">
    <source>
        <dbReference type="ARBA" id="ARBA00004236"/>
    </source>
</evidence>
<evidence type="ECO:0000256" key="5">
    <source>
        <dbReference type="ARBA" id="ARBA00022692"/>
    </source>
</evidence>
<gene>
    <name evidence="13" type="primary">sohB</name>
    <name evidence="13" type="ORF">Lery_2664</name>
</gene>
<dbReference type="GO" id="GO:0005886">
    <property type="term" value="C:plasma membrane"/>
    <property type="evidence" value="ECO:0007669"/>
    <property type="project" value="UniProtKB-SubCell"/>
</dbReference>
<evidence type="ECO:0000259" key="11">
    <source>
        <dbReference type="Pfam" id="PF01343"/>
    </source>
</evidence>
<dbReference type="InterPro" id="IPR002142">
    <property type="entry name" value="Peptidase_S49"/>
</dbReference>
<dbReference type="CDD" id="cd07023">
    <property type="entry name" value="S49_Sppa_N_C"/>
    <property type="match status" value="1"/>
</dbReference>
<keyword evidence="9 10" id="KW-0472">Membrane</keyword>
<dbReference type="GO" id="GO:0006508">
    <property type="term" value="P:proteolysis"/>
    <property type="evidence" value="ECO:0007669"/>
    <property type="project" value="UniProtKB-KW"/>
</dbReference>
<evidence type="ECO:0000313" key="14">
    <source>
        <dbReference type="Proteomes" id="UP000054773"/>
    </source>
</evidence>
<evidence type="ECO:0000259" key="12">
    <source>
        <dbReference type="Pfam" id="PF08496"/>
    </source>
</evidence>
<dbReference type="SUPFAM" id="SSF52096">
    <property type="entry name" value="ClpP/crotonase"/>
    <property type="match status" value="1"/>
</dbReference>
<reference evidence="13 14" key="1">
    <citation type="submission" date="2015-11" db="EMBL/GenBank/DDBJ databases">
        <title>Genomic analysis of 38 Legionella species identifies large and diverse effector repertoires.</title>
        <authorList>
            <person name="Burstein D."/>
            <person name="Amaro F."/>
            <person name="Zusman T."/>
            <person name="Lifshitz Z."/>
            <person name="Cohen O."/>
            <person name="Gilbert J.A."/>
            <person name="Pupko T."/>
            <person name="Shuman H.A."/>
            <person name="Segal G."/>
        </authorList>
    </citation>
    <scope>NUCLEOTIDE SEQUENCE [LARGE SCALE GENOMIC DNA]</scope>
    <source>
        <strain evidence="13 14">SE-32A-C8</strain>
    </source>
</reference>
<feature type="transmembrane region" description="Helical" evidence="10">
    <location>
        <begin position="12"/>
        <end position="31"/>
    </location>
</feature>
<comment type="similarity">
    <text evidence="2">Belongs to the peptidase S49 family.</text>
</comment>
<dbReference type="AlphaFoldDB" id="A0A0W0TFU3"/>
<dbReference type="PANTHER" id="PTHR42987">
    <property type="entry name" value="PEPTIDASE S49"/>
    <property type="match status" value="1"/>
</dbReference>
<dbReference type="NCBIfam" id="NF008745">
    <property type="entry name" value="PRK11778.1"/>
    <property type="match status" value="1"/>
</dbReference>
<accession>A0A0W0TFU3</accession>
<dbReference type="GO" id="GO:0004252">
    <property type="term" value="F:serine-type endopeptidase activity"/>
    <property type="evidence" value="ECO:0007669"/>
    <property type="project" value="InterPro"/>
</dbReference>
<dbReference type="Proteomes" id="UP000054773">
    <property type="component" value="Unassembled WGS sequence"/>
</dbReference>
<keyword evidence="6" id="KW-0378">Hydrolase</keyword>
<dbReference type="EMBL" id="LNYA01000034">
    <property type="protein sequence ID" value="KTC94497.1"/>
    <property type="molecule type" value="Genomic_DNA"/>
</dbReference>
<dbReference type="PANTHER" id="PTHR42987:SF4">
    <property type="entry name" value="PROTEASE SOHB-RELATED"/>
    <property type="match status" value="1"/>
</dbReference>
<comment type="caution">
    <text evidence="13">The sequence shown here is derived from an EMBL/GenBank/DDBJ whole genome shotgun (WGS) entry which is preliminary data.</text>
</comment>
<protein>
    <submittedName>
        <fullName evidence="13">Inner membrane peptidase</fullName>
    </submittedName>
</protein>
<keyword evidence="7" id="KW-0720">Serine protease</keyword>
<evidence type="ECO:0000256" key="10">
    <source>
        <dbReference type="SAM" id="Phobius"/>
    </source>
</evidence>